<comment type="caution">
    <text evidence="1">The sequence shown here is derived from an EMBL/GenBank/DDBJ whole genome shotgun (WGS) entry which is preliminary data.</text>
</comment>
<reference evidence="1 2" key="1">
    <citation type="journal article" date="2021" name="BMC Genomics">
        <title>Datura genome reveals duplications of psychoactive alkaloid biosynthetic genes and high mutation rate following tissue culture.</title>
        <authorList>
            <person name="Rajewski A."/>
            <person name="Carter-House D."/>
            <person name="Stajich J."/>
            <person name="Litt A."/>
        </authorList>
    </citation>
    <scope>NUCLEOTIDE SEQUENCE [LARGE SCALE GENOMIC DNA]</scope>
    <source>
        <strain evidence="1">AR-01</strain>
    </source>
</reference>
<sequence>MSGRACSLRSRNHRRTSSFALQSTVSSGTAYCIDLQVGGLRGTLYKPCAVTITLLVILSRTNWEDQVRRAKRVFNFNVIEIEDEETPQTSFDYYQKIDGSSNV</sequence>
<protein>
    <submittedName>
        <fullName evidence="1">Uncharacterized protein</fullName>
    </submittedName>
</protein>
<keyword evidence="2" id="KW-1185">Reference proteome</keyword>
<organism evidence="1 2">
    <name type="scientific">Datura stramonium</name>
    <name type="common">Jimsonweed</name>
    <name type="synonym">Common thornapple</name>
    <dbReference type="NCBI Taxonomy" id="4076"/>
    <lineage>
        <taxon>Eukaryota</taxon>
        <taxon>Viridiplantae</taxon>
        <taxon>Streptophyta</taxon>
        <taxon>Embryophyta</taxon>
        <taxon>Tracheophyta</taxon>
        <taxon>Spermatophyta</taxon>
        <taxon>Magnoliopsida</taxon>
        <taxon>eudicotyledons</taxon>
        <taxon>Gunneridae</taxon>
        <taxon>Pentapetalae</taxon>
        <taxon>asterids</taxon>
        <taxon>lamiids</taxon>
        <taxon>Solanales</taxon>
        <taxon>Solanaceae</taxon>
        <taxon>Solanoideae</taxon>
        <taxon>Datureae</taxon>
        <taxon>Datura</taxon>
    </lineage>
</organism>
<accession>A0ABS8RUG9</accession>
<dbReference type="Proteomes" id="UP000823775">
    <property type="component" value="Unassembled WGS sequence"/>
</dbReference>
<proteinExistence type="predicted"/>
<evidence type="ECO:0000313" key="2">
    <source>
        <dbReference type="Proteomes" id="UP000823775"/>
    </source>
</evidence>
<name>A0ABS8RUG9_DATST</name>
<dbReference type="EMBL" id="JACEIK010000133">
    <property type="protein sequence ID" value="MCD7450462.1"/>
    <property type="molecule type" value="Genomic_DNA"/>
</dbReference>
<evidence type="ECO:0000313" key="1">
    <source>
        <dbReference type="EMBL" id="MCD7450462.1"/>
    </source>
</evidence>
<gene>
    <name evidence="1" type="ORF">HAX54_006532</name>
</gene>